<feature type="domain" description="Carboxylesterase type B" evidence="6">
    <location>
        <begin position="19"/>
        <end position="439"/>
    </location>
</feature>
<feature type="chain" id="PRO_5005572705" description="Carboxylesterase type B domain-containing protein" evidence="5">
    <location>
        <begin position="17"/>
        <end position="503"/>
    </location>
</feature>
<name>A0A0L7KQ39_OPEBR</name>
<evidence type="ECO:0000256" key="3">
    <source>
        <dbReference type="ARBA" id="ARBA00022801"/>
    </source>
</evidence>
<dbReference type="AlphaFoldDB" id="A0A0L7KQ39"/>
<evidence type="ECO:0000313" key="7">
    <source>
        <dbReference type="EMBL" id="KOB65210.1"/>
    </source>
</evidence>
<keyword evidence="5" id="KW-0732">Signal</keyword>
<dbReference type="SUPFAM" id="SSF53474">
    <property type="entry name" value="alpha/beta-Hydrolases"/>
    <property type="match status" value="1"/>
</dbReference>
<feature type="signal peptide" evidence="5">
    <location>
        <begin position="1"/>
        <end position="16"/>
    </location>
</feature>
<organism evidence="7 8">
    <name type="scientific">Operophtera brumata</name>
    <name type="common">Winter moth</name>
    <name type="synonym">Phalaena brumata</name>
    <dbReference type="NCBI Taxonomy" id="104452"/>
    <lineage>
        <taxon>Eukaryota</taxon>
        <taxon>Metazoa</taxon>
        <taxon>Ecdysozoa</taxon>
        <taxon>Arthropoda</taxon>
        <taxon>Hexapoda</taxon>
        <taxon>Insecta</taxon>
        <taxon>Pterygota</taxon>
        <taxon>Neoptera</taxon>
        <taxon>Endopterygota</taxon>
        <taxon>Lepidoptera</taxon>
        <taxon>Glossata</taxon>
        <taxon>Ditrysia</taxon>
        <taxon>Geometroidea</taxon>
        <taxon>Geometridae</taxon>
        <taxon>Larentiinae</taxon>
        <taxon>Operophtera</taxon>
    </lineage>
</organism>
<evidence type="ECO:0000256" key="2">
    <source>
        <dbReference type="ARBA" id="ARBA00022487"/>
    </source>
</evidence>
<reference evidence="7 8" key="1">
    <citation type="journal article" date="2015" name="Genome Biol. Evol.">
        <title>The genome of winter moth (Operophtera brumata) provides a genomic perspective on sexual dimorphism and phenology.</title>
        <authorList>
            <person name="Derks M.F."/>
            <person name="Smit S."/>
            <person name="Salis L."/>
            <person name="Schijlen E."/>
            <person name="Bossers A."/>
            <person name="Mateman C."/>
            <person name="Pijl A.S."/>
            <person name="de Ridder D."/>
            <person name="Groenen M.A."/>
            <person name="Visser M.E."/>
            <person name="Megens H.J."/>
        </authorList>
    </citation>
    <scope>NUCLEOTIDE SEQUENCE [LARGE SCALE GENOMIC DNA]</scope>
    <source>
        <strain evidence="7">WM2013NL</strain>
        <tissue evidence="7">Head and thorax</tissue>
    </source>
</reference>
<proteinExistence type="inferred from homology"/>
<dbReference type="InterPro" id="IPR002018">
    <property type="entry name" value="CarbesteraseB"/>
</dbReference>
<dbReference type="STRING" id="104452.A0A0L7KQ39"/>
<accession>A0A0L7KQ39</accession>
<evidence type="ECO:0000259" key="6">
    <source>
        <dbReference type="Pfam" id="PF00135"/>
    </source>
</evidence>
<dbReference type="Proteomes" id="UP000037510">
    <property type="component" value="Unassembled WGS sequence"/>
</dbReference>
<evidence type="ECO:0000313" key="8">
    <source>
        <dbReference type="Proteomes" id="UP000037510"/>
    </source>
</evidence>
<comment type="caution">
    <text evidence="7">The sequence shown here is derived from an EMBL/GenBank/DDBJ whole genome shotgun (WGS) entry which is preliminary data.</text>
</comment>
<comment type="similarity">
    <text evidence="1">Belongs to the type-B carboxylesterase/lipase family.</text>
</comment>
<keyword evidence="3" id="KW-0378">Hydrolase</keyword>
<dbReference type="PANTHER" id="PTHR43142:SF1">
    <property type="entry name" value="CARBOXYLIC ESTER HYDROLASE"/>
    <property type="match status" value="1"/>
</dbReference>
<keyword evidence="2" id="KW-0719">Serine esterase</keyword>
<dbReference type="Gene3D" id="3.40.50.1820">
    <property type="entry name" value="alpha/beta hydrolase"/>
    <property type="match status" value="1"/>
</dbReference>
<dbReference type="ESTHER" id="9neop-a0a0l7kq39">
    <property type="family name" value="Carb_B_Arthropoda"/>
</dbReference>
<keyword evidence="4" id="KW-0325">Glycoprotein</keyword>
<dbReference type="GO" id="GO:0052689">
    <property type="term" value="F:carboxylic ester hydrolase activity"/>
    <property type="evidence" value="ECO:0007669"/>
    <property type="project" value="UniProtKB-KW"/>
</dbReference>
<evidence type="ECO:0000256" key="5">
    <source>
        <dbReference type="SAM" id="SignalP"/>
    </source>
</evidence>
<evidence type="ECO:0000256" key="1">
    <source>
        <dbReference type="ARBA" id="ARBA00005964"/>
    </source>
</evidence>
<dbReference type="Pfam" id="PF00135">
    <property type="entry name" value="COesterase"/>
    <property type="match status" value="1"/>
</dbReference>
<gene>
    <name evidence="7" type="ORF">OBRU01_23794</name>
</gene>
<dbReference type="PANTHER" id="PTHR43142">
    <property type="entry name" value="CARBOXYLIC ESTER HYDROLASE"/>
    <property type="match status" value="1"/>
</dbReference>
<dbReference type="InterPro" id="IPR029058">
    <property type="entry name" value="AB_hydrolase_fold"/>
</dbReference>
<evidence type="ECO:0000256" key="4">
    <source>
        <dbReference type="ARBA" id="ARBA00023180"/>
    </source>
</evidence>
<sequence>MLLAIALFLCAAHAHGYELVVQTSLGAVHGLRPDQGAYTMFLGVPYARVDEENPFGVTYHDDIGCPQVGGRGSDGPQGSIQCLVLNVYVPDVADPSSLPVMVWFHGGAFVTGDSNRGMNAPTYLIKHDVIIVSVNYRLGIYGFMCTDSAKSPGNNGLKDQLLALRWVRDNIGSFGGDKDKVTAFGTSAGGMSVHLHLLSHHEKLFERAIIQSGPSSSPWTIVDADNTIPIRLASALGFQTEDVDDAIDFLSKASVHDVVRAANDLLIITAANDNQPLTKPCVEKEFEGVERFVTTHSNVAHSTKAKDTDIMIGHNSQEMIFQYGTRPDEFFSGYSFENLLDFGFNVTDFEDMTQVVRQFYIGDRETSSDLKEEITNFASDFVWNHPTERAVRLLVEDQARVVYKYLFSYEGGRNLLKHITGSTMPGASHGDELGYLCVSGSSNPLPAYTALLPAVWAPVSRGERPYLEIGREVTAGRRPLHDRMAFWDVFYEANQHKAKGFNE</sequence>
<protein>
    <recommendedName>
        <fullName evidence="6">Carboxylesterase type B domain-containing protein</fullName>
    </recommendedName>
</protein>
<keyword evidence="8" id="KW-1185">Reference proteome</keyword>
<dbReference type="EMBL" id="JTDY01007420">
    <property type="protein sequence ID" value="KOB65210.1"/>
    <property type="molecule type" value="Genomic_DNA"/>
</dbReference>